<dbReference type="Pfam" id="PF01035">
    <property type="entry name" value="DNA_binding_1"/>
    <property type="match status" value="1"/>
</dbReference>
<dbReference type="CDD" id="cd06445">
    <property type="entry name" value="ATase"/>
    <property type="match status" value="1"/>
</dbReference>
<dbReference type="PANTHER" id="PTHR10815">
    <property type="entry name" value="METHYLATED-DNA--PROTEIN-CYSTEINE METHYLTRANSFERASE"/>
    <property type="match status" value="1"/>
</dbReference>
<dbReference type="EMBL" id="JAUEPO010000005">
    <property type="protein sequence ID" value="KAK3320689.1"/>
    <property type="molecule type" value="Genomic_DNA"/>
</dbReference>
<evidence type="ECO:0000256" key="4">
    <source>
        <dbReference type="ARBA" id="ARBA00015377"/>
    </source>
</evidence>
<dbReference type="InterPro" id="IPR036388">
    <property type="entry name" value="WH-like_DNA-bd_sf"/>
</dbReference>
<evidence type="ECO:0000313" key="13">
    <source>
        <dbReference type="EMBL" id="KAK3320689.1"/>
    </source>
</evidence>
<keyword evidence="7" id="KW-0227">DNA damage</keyword>
<reference evidence="13" key="2">
    <citation type="submission" date="2023-06" db="EMBL/GenBank/DDBJ databases">
        <authorList>
            <consortium name="Lawrence Berkeley National Laboratory"/>
            <person name="Haridas S."/>
            <person name="Hensen N."/>
            <person name="Bonometti L."/>
            <person name="Westerberg I."/>
            <person name="Brannstrom I.O."/>
            <person name="Guillou S."/>
            <person name="Cros-Aarteil S."/>
            <person name="Calhoun S."/>
            <person name="Kuo A."/>
            <person name="Mondo S."/>
            <person name="Pangilinan J."/>
            <person name="Riley R."/>
            <person name="Labutti K."/>
            <person name="Andreopoulos B."/>
            <person name="Lipzen A."/>
            <person name="Chen C."/>
            <person name="Yanf M."/>
            <person name="Daum C."/>
            <person name="Ng V."/>
            <person name="Clum A."/>
            <person name="Steindorff A."/>
            <person name="Ohm R."/>
            <person name="Martin F."/>
            <person name="Silar P."/>
            <person name="Natvig D."/>
            <person name="Lalanne C."/>
            <person name="Gautier V."/>
            <person name="Ament-Velasquez S.L."/>
            <person name="Kruys A."/>
            <person name="Hutchinson M.I."/>
            <person name="Powell A.J."/>
            <person name="Barry K."/>
            <person name="Miller A.N."/>
            <person name="Grigoriev I.V."/>
            <person name="Debuchy R."/>
            <person name="Gladieux P."/>
            <person name="Thoren M.H."/>
            <person name="Johannesson H."/>
        </authorList>
    </citation>
    <scope>NUCLEOTIDE SEQUENCE</scope>
    <source>
        <strain evidence="13">SMH4131-1</strain>
    </source>
</reference>
<dbReference type="AlphaFoldDB" id="A0AAE0M7E5"/>
<evidence type="ECO:0000256" key="1">
    <source>
        <dbReference type="ARBA" id="ARBA00001286"/>
    </source>
</evidence>
<evidence type="ECO:0000256" key="5">
    <source>
        <dbReference type="ARBA" id="ARBA00022603"/>
    </source>
</evidence>
<keyword evidence="6" id="KW-0808">Transferase</keyword>
<dbReference type="InterPro" id="IPR014048">
    <property type="entry name" value="MethylDNA_cys_MeTrfase_DNA-bd"/>
</dbReference>
<dbReference type="GO" id="GO:0003908">
    <property type="term" value="F:methylated-DNA-[protein]-cysteine S-methyltransferase activity"/>
    <property type="evidence" value="ECO:0007669"/>
    <property type="project" value="UniProtKB-EC"/>
</dbReference>
<organism evidence="13 14">
    <name type="scientific">Cercophora scortea</name>
    <dbReference type="NCBI Taxonomy" id="314031"/>
    <lineage>
        <taxon>Eukaryota</taxon>
        <taxon>Fungi</taxon>
        <taxon>Dikarya</taxon>
        <taxon>Ascomycota</taxon>
        <taxon>Pezizomycotina</taxon>
        <taxon>Sordariomycetes</taxon>
        <taxon>Sordariomycetidae</taxon>
        <taxon>Sordariales</taxon>
        <taxon>Lasiosphaeriaceae</taxon>
        <taxon>Cercophora</taxon>
    </lineage>
</organism>
<comment type="catalytic activity">
    <reaction evidence="11">
        <text>a 6-O-methyl-2'-deoxyguanosine in DNA + L-cysteinyl-[protein] = S-methyl-L-cysteinyl-[protein] + a 2'-deoxyguanosine in DNA</text>
        <dbReference type="Rhea" id="RHEA:24000"/>
        <dbReference type="Rhea" id="RHEA-COMP:10131"/>
        <dbReference type="Rhea" id="RHEA-COMP:10132"/>
        <dbReference type="Rhea" id="RHEA-COMP:11367"/>
        <dbReference type="Rhea" id="RHEA-COMP:11368"/>
        <dbReference type="ChEBI" id="CHEBI:29950"/>
        <dbReference type="ChEBI" id="CHEBI:82612"/>
        <dbReference type="ChEBI" id="CHEBI:85445"/>
        <dbReference type="ChEBI" id="CHEBI:85448"/>
        <dbReference type="EC" id="2.1.1.63"/>
    </reaction>
</comment>
<protein>
    <recommendedName>
        <fullName evidence="4">Methylated-DNA--protein-cysteine methyltransferase</fullName>
        <ecNumber evidence="3">2.1.1.63</ecNumber>
    </recommendedName>
    <alternativeName>
        <fullName evidence="9">6-O-methylguanine-DNA methyltransferase</fullName>
    </alternativeName>
    <alternativeName>
        <fullName evidence="10">O-6-methylguanine-DNA-alkyltransferase</fullName>
    </alternativeName>
</protein>
<keyword evidence="14" id="KW-1185">Reference proteome</keyword>
<evidence type="ECO:0000256" key="2">
    <source>
        <dbReference type="ARBA" id="ARBA00008711"/>
    </source>
</evidence>
<comment type="caution">
    <text evidence="13">The sequence shown here is derived from an EMBL/GenBank/DDBJ whole genome shotgun (WGS) entry which is preliminary data.</text>
</comment>
<feature type="domain" description="Methylated-DNA-[protein]-cysteine S-methyltransferase DNA binding" evidence="12">
    <location>
        <begin position="69"/>
        <end position="157"/>
    </location>
</feature>
<dbReference type="NCBIfam" id="TIGR00589">
    <property type="entry name" value="ogt"/>
    <property type="match status" value="1"/>
</dbReference>
<evidence type="ECO:0000256" key="10">
    <source>
        <dbReference type="ARBA" id="ARBA00031621"/>
    </source>
</evidence>
<proteinExistence type="inferred from homology"/>
<dbReference type="Gene3D" id="1.10.10.10">
    <property type="entry name" value="Winged helix-like DNA-binding domain superfamily/Winged helix DNA-binding domain"/>
    <property type="match status" value="1"/>
</dbReference>
<comment type="similarity">
    <text evidence="2">Belongs to the MGMT family.</text>
</comment>
<reference evidence="13" key="1">
    <citation type="journal article" date="2023" name="Mol. Phylogenet. Evol.">
        <title>Genome-scale phylogeny and comparative genomics of the fungal order Sordariales.</title>
        <authorList>
            <person name="Hensen N."/>
            <person name="Bonometti L."/>
            <person name="Westerberg I."/>
            <person name="Brannstrom I.O."/>
            <person name="Guillou S."/>
            <person name="Cros-Aarteil S."/>
            <person name="Calhoun S."/>
            <person name="Haridas S."/>
            <person name="Kuo A."/>
            <person name="Mondo S."/>
            <person name="Pangilinan J."/>
            <person name="Riley R."/>
            <person name="LaButti K."/>
            <person name="Andreopoulos B."/>
            <person name="Lipzen A."/>
            <person name="Chen C."/>
            <person name="Yan M."/>
            <person name="Daum C."/>
            <person name="Ng V."/>
            <person name="Clum A."/>
            <person name="Steindorff A."/>
            <person name="Ohm R.A."/>
            <person name="Martin F."/>
            <person name="Silar P."/>
            <person name="Natvig D.O."/>
            <person name="Lalanne C."/>
            <person name="Gautier V."/>
            <person name="Ament-Velasquez S.L."/>
            <person name="Kruys A."/>
            <person name="Hutchinson M.I."/>
            <person name="Powell A.J."/>
            <person name="Barry K."/>
            <person name="Miller A.N."/>
            <person name="Grigoriev I.V."/>
            <person name="Debuchy R."/>
            <person name="Gladieux P."/>
            <person name="Hiltunen Thoren M."/>
            <person name="Johannesson H."/>
        </authorList>
    </citation>
    <scope>NUCLEOTIDE SEQUENCE</scope>
    <source>
        <strain evidence="13">SMH4131-1</strain>
    </source>
</reference>
<dbReference type="InterPro" id="IPR036217">
    <property type="entry name" value="MethylDNA_cys_MeTrfase_DNAb"/>
</dbReference>
<evidence type="ECO:0000313" key="14">
    <source>
        <dbReference type="Proteomes" id="UP001286456"/>
    </source>
</evidence>
<evidence type="ECO:0000256" key="3">
    <source>
        <dbReference type="ARBA" id="ARBA00011918"/>
    </source>
</evidence>
<dbReference type="GO" id="GO:0006281">
    <property type="term" value="P:DNA repair"/>
    <property type="evidence" value="ECO:0007669"/>
    <property type="project" value="UniProtKB-KW"/>
</dbReference>
<comment type="catalytic activity">
    <reaction evidence="1">
        <text>a 4-O-methyl-thymidine in DNA + L-cysteinyl-[protein] = a thymidine in DNA + S-methyl-L-cysteinyl-[protein]</text>
        <dbReference type="Rhea" id="RHEA:53428"/>
        <dbReference type="Rhea" id="RHEA-COMP:10131"/>
        <dbReference type="Rhea" id="RHEA-COMP:10132"/>
        <dbReference type="Rhea" id="RHEA-COMP:13555"/>
        <dbReference type="Rhea" id="RHEA-COMP:13556"/>
        <dbReference type="ChEBI" id="CHEBI:29950"/>
        <dbReference type="ChEBI" id="CHEBI:82612"/>
        <dbReference type="ChEBI" id="CHEBI:137386"/>
        <dbReference type="ChEBI" id="CHEBI:137387"/>
        <dbReference type="EC" id="2.1.1.63"/>
    </reaction>
</comment>
<evidence type="ECO:0000256" key="7">
    <source>
        <dbReference type="ARBA" id="ARBA00022763"/>
    </source>
</evidence>
<gene>
    <name evidence="13" type="ORF">B0T19DRAFT_444513</name>
</gene>
<accession>A0AAE0M7E5</accession>
<dbReference type="PANTHER" id="PTHR10815:SF13">
    <property type="entry name" value="METHYLATED-DNA--PROTEIN-CYSTEINE METHYLTRANSFERASE"/>
    <property type="match status" value="1"/>
</dbReference>
<dbReference type="SUPFAM" id="SSF46767">
    <property type="entry name" value="Methylated DNA-protein cysteine methyltransferase, C-terminal domain"/>
    <property type="match status" value="1"/>
</dbReference>
<sequence length="179" mass="19354">MTPATATAKSLNLPTSLIPTLIPTTTTTTTSSETTPGPTLQSLDLDISTQDLPPATLHNLITSSPRGTPFEKSVWLLLVQIPRGHFTTYKHMADHLRSSPRAVGNALRRNPYAPAVPCHRVVATGGLLGGFKGKSLRRDGEGITLDEKRMLLRREGVRFDAKVGNGGVRVMGTPFTRFI</sequence>
<dbReference type="PROSITE" id="PS00374">
    <property type="entry name" value="MGMT"/>
    <property type="match status" value="1"/>
</dbReference>
<keyword evidence="8" id="KW-0234">DNA repair</keyword>
<dbReference type="Proteomes" id="UP001286456">
    <property type="component" value="Unassembled WGS sequence"/>
</dbReference>
<name>A0AAE0M7E5_9PEZI</name>
<evidence type="ECO:0000256" key="8">
    <source>
        <dbReference type="ARBA" id="ARBA00023204"/>
    </source>
</evidence>
<evidence type="ECO:0000256" key="6">
    <source>
        <dbReference type="ARBA" id="ARBA00022679"/>
    </source>
</evidence>
<evidence type="ECO:0000256" key="9">
    <source>
        <dbReference type="ARBA" id="ARBA00030795"/>
    </source>
</evidence>
<keyword evidence="5 13" id="KW-0489">Methyltransferase</keyword>
<dbReference type="InterPro" id="IPR001497">
    <property type="entry name" value="MethylDNA_cys_MeTrfase_AS"/>
</dbReference>
<dbReference type="EC" id="2.1.1.63" evidence="3"/>
<evidence type="ECO:0000259" key="12">
    <source>
        <dbReference type="Pfam" id="PF01035"/>
    </source>
</evidence>
<dbReference type="GO" id="GO:0032259">
    <property type="term" value="P:methylation"/>
    <property type="evidence" value="ECO:0007669"/>
    <property type="project" value="UniProtKB-KW"/>
</dbReference>
<evidence type="ECO:0000256" key="11">
    <source>
        <dbReference type="ARBA" id="ARBA00049348"/>
    </source>
</evidence>